<dbReference type="InterPro" id="IPR043129">
    <property type="entry name" value="ATPase_NBD"/>
</dbReference>
<comment type="caution">
    <text evidence="2">The sequence shown here is derived from an EMBL/GenBank/DDBJ whole genome shotgun (WGS) entry which is preliminary data.</text>
</comment>
<name>A0A840C7M6_9HYPH</name>
<evidence type="ECO:0000313" key="2">
    <source>
        <dbReference type="EMBL" id="MBB4018327.1"/>
    </source>
</evidence>
<dbReference type="PANTHER" id="PTHR43190:SF3">
    <property type="entry name" value="N-ACETYL-D-GLUCOSAMINE KINASE"/>
    <property type="match status" value="1"/>
</dbReference>
<keyword evidence="2" id="KW-0418">Kinase</keyword>
<dbReference type="AlphaFoldDB" id="A0A840C7M6"/>
<reference evidence="2 3" key="1">
    <citation type="submission" date="2020-08" db="EMBL/GenBank/DDBJ databases">
        <title>Genomic Encyclopedia of Type Strains, Phase IV (KMG-IV): sequencing the most valuable type-strain genomes for metagenomic binning, comparative biology and taxonomic classification.</title>
        <authorList>
            <person name="Goeker M."/>
        </authorList>
    </citation>
    <scope>NUCLEOTIDE SEQUENCE [LARGE SCALE GENOMIC DNA]</scope>
    <source>
        <strain evidence="2 3">DSM 103737</strain>
    </source>
</reference>
<dbReference type="Proteomes" id="UP000577362">
    <property type="component" value="Unassembled WGS sequence"/>
</dbReference>
<evidence type="ECO:0000259" key="1">
    <source>
        <dbReference type="Pfam" id="PF01869"/>
    </source>
</evidence>
<gene>
    <name evidence="2" type="ORF">GGR16_003374</name>
</gene>
<feature type="domain" description="ATPase BadF/BadG/BcrA/BcrD type" evidence="1">
    <location>
        <begin position="15"/>
        <end position="260"/>
    </location>
</feature>
<dbReference type="RefSeq" id="WP_183317317.1">
    <property type="nucleotide sequence ID" value="NZ_JACIEN010000004.1"/>
</dbReference>
<dbReference type="PANTHER" id="PTHR43190">
    <property type="entry name" value="N-ACETYL-D-GLUCOSAMINE KINASE"/>
    <property type="match status" value="1"/>
</dbReference>
<sequence>MSAPAKEPDGRTLYLGVDGGGTGCRARIETADGRVLGRGVAGPAATRFGIDKCWQAIETAWRGAMAEAGLSEADLGRVRAGIGVAGIAREGARAALEAIPHPFASISFASDAIIACLGAHNGADGGIVIVGTGSCGIARIAGTDIKVGGYGFPISDEGSGAYLGLRAVRMAMLAYDGRLDATALLEEVLKRFDHQPQNAVAWMDRATATDYATFAPMVVRHADQGDPAARRLMQEAAGKIEGICRALLDKGAPRLALVGGLGSVMEGWLPPDLRRRLGAQAGDAMDGAVILAGRAPVDRPA</sequence>
<dbReference type="GO" id="GO:0047931">
    <property type="term" value="F:glucosamine kinase activity"/>
    <property type="evidence" value="ECO:0007669"/>
    <property type="project" value="UniProtKB-EC"/>
</dbReference>
<dbReference type="SUPFAM" id="SSF53067">
    <property type="entry name" value="Actin-like ATPase domain"/>
    <property type="match status" value="2"/>
</dbReference>
<protein>
    <submittedName>
        <fullName evidence="2">Glucosamine kinase</fullName>
        <ecNumber evidence="2">2.7.1.8</ecNumber>
    </submittedName>
</protein>
<dbReference type="EC" id="2.7.1.8" evidence="2"/>
<dbReference type="Gene3D" id="3.30.420.40">
    <property type="match status" value="2"/>
</dbReference>
<dbReference type="InterPro" id="IPR002731">
    <property type="entry name" value="ATPase_BadF"/>
</dbReference>
<evidence type="ECO:0000313" key="3">
    <source>
        <dbReference type="Proteomes" id="UP000577362"/>
    </source>
</evidence>
<dbReference type="Pfam" id="PF01869">
    <property type="entry name" value="BcrAD_BadFG"/>
    <property type="match status" value="1"/>
</dbReference>
<dbReference type="EMBL" id="JACIEN010000004">
    <property type="protein sequence ID" value="MBB4018327.1"/>
    <property type="molecule type" value="Genomic_DNA"/>
</dbReference>
<dbReference type="CDD" id="cd24082">
    <property type="entry name" value="ASKHA_NBD_GspK-like"/>
    <property type="match status" value="1"/>
</dbReference>
<accession>A0A840C7M6</accession>
<dbReference type="InterPro" id="IPR052519">
    <property type="entry name" value="Euk-type_GlcNAc_Kinase"/>
</dbReference>
<organism evidence="2 3">
    <name type="scientific">Chelatococcus caeni</name>
    <dbReference type="NCBI Taxonomy" id="1348468"/>
    <lineage>
        <taxon>Bacteria</taxon>
        <taxon>Pseudomonadati</taxon>
        <taxon>Pseudomonadota</taxon>
        <taxon>Alphaproteobacteria</taxon>
        <taxon>Hyphomicrobiales</taxon>
        <taxon>Chelatococcaceae</taxon>
        <taxon>Chelatococcus</taxon>
    </lineage>
</organism>
<keyword evidence="3" id="KW-1185">Reference proteome</keyword>
<keyword evidence="2" id="KW-0808">Transferase</keyword>
<proteinExistence type="predicted"/>